<dbReference type="Gene3D" id="3.40.50.720">
    <property type="entry name" value="NAD(P)-binding Rossmann-like Domain"/>
    <property type="match status" value="2"/>
</dbReference>
<dbReference type="Proteomes" id="UP001415857">
    <property type="component" value="Unassembled WGS sequence"/>
</dbReference>
<keyword evidence="2" id="KW-0560">Oxidoreductase</keyword>
<sequence>MVVINGFRRIGRNFLQCWHGRKNSPLDVIVVNDNEVKILDNETITVNDKPIKVVSNRDPLKPPWVELGIDIMIEESLWLALELGNLYNASAKKVIITAPAKGADSLTTYVVGVNEGDYSHKVANIVSNASCTTNCLAPFVKVMDAELGKRSFIFSGTMTTTYSYTGDQTLRCFTLRLEVSQGCSIKHCPNKHWCYQGCVSYATPAQGKAQWQCTPSISSSRQNYKIIPFARIMTKVDEVKVKGFGIRT</sequence>
<comment type="caution">
    <text evidence="4">The sequence shown here is derived from an EMBL/GenBank/DDBJ whole genome shotgun (WGS) entry which is preliminary data.</text>
</comment>
<dbReference type="SUPFAM" id="SSF55347">
    <property type="entry name" value="Glyceraldehyde-3-phosphate dehydrogenase-like, C-terminal domain"/>
    <property type="match status" value="1"/>
</dbReference>
<dbReference type="SUPFAM" id="SSF51735">
    <property type="entry name" value="NAD(P)-binding Rossmann-fold domains"/>
    <property type="match status" value="1"/>
</dbReference>
<gene>
    <name evidence="4" type="ORF">L1049_002293</name>
</gene>
<evidence type="ECO:0000313" key="4">
    <source>
        <dbReference type="EMBL" id="KAK9271927.1"/>
    </source>
</evidence>
<feature type="domain" description="Glyceraldehyde 3-phosphate dehydrogenase NAD(P) binding" evidence="3">
    <location>
        <begin position="1"/>
        <end position="131"/>
    </location>
</feature>
<dbReference type="InterPro" id="IPR020830">
    <property type="entry name" value="GlycerAld_3-P_DH_AS"/>
</dbReference>
<evidence type="ECO:0000256" key="1">
    <source>
        <dbReference type="ARBA" id="ARBA00007406"/>
    </source>
</evidence>
<protein>
    <recommendedName>
        <fullName evidence="3">Glyceraldehyde 3-phosphate dehydrogenase NAD(P) binding domain-containing protein</fullName>
    </recommendedName>
</protein>
<reference evidence="4 5" key="1">
    <citation type="journal article" date="2024" name="Plant J.">
        <title>Genome sequences and population genomics reveal climatic adaptation and genomic divergence between two closely related sweetgum species.</title>
        <authorList>
            <person name="Xu W.Q."/>
            <person name="Ren C.Q."/>
            <person name="Zhang X.Y."/>
            <person name="Comes H.P."/>
            <person name="Liu X.H."/>
            <person name="Li Y.G."/>
            <person name="Kettle C.J."/>
            <person name="Jalonen R."/>
            <person name="Gaisberger H."/>
            <person name="Ma Y.Z."/>
            <person name="Qiu Y.X."/>
        </authorList>
    </citation>
    <scope>NUCLEOTIDE SEQUENCE [LARGE SCALE GENOMIC DNA]</scope>
    <source>
        <strain evidence="4">Hangzhou</strain>
    </source>
</reference>
<comment type="similarity">
    <text evidence="1">Belongs to the glyceraldehyde-3-phosphate dehydrogenase family.</text>
</comment>
<name>A0AAP0NH22_LIQFO</name>
<dbReference type="InterPro" id="IPR036291">
    <property type="entry name" value="NAD(P)-bd_dom_sf"/>
</dbReference>
<dbReference type="PRINTS" id="PR00078">
    <property type="entry name" value="G3PDHDRGNASE"/>
</dbReference>
<dbReference type="GO" id="GO:0016620">
    <property type="term" value="F:oxidoreductase activity, acting on the aldehyde or oxo group of donors, NAD or NADP as acceptor"/>
    <property type="evidence" value="ECO:0007669"/>
    <property type="project" value="InterPro"/>
</dbReference>
<evidence type="ECO:0000313" key="5">
    <source>
        <dbReference type="Proteomes" id="UP001415857"/>
    </source>
</evidence>
<dbReference type="AlphaFoldDB" id="A0AAP0NH22"/>
<keyword evidence="5" id="KW-1185">Reference proteome</keyword>
<evidence type="ECO:0000256" key="2">
    <source>
        <dbReference type="ARBA" id="ARBA00023002"/>
    </source>
</evidence>
<dbReference type="PANTHER" id="PTHR43148">
    <property type="entry name" value="GLYCERALDEHYDE-3-PHOSPHATE DEHYDROGENASE 2"/>
    <property type="match status" value="1"/>
</dbReference>
<evidence type="ECO:0000259" key="3">
    <source>
        <dbReference type="SMART" id="SM00846"/>
    </source>
</evidence>
<dbReference type="GO" id="GO:0051287">
    <property type="term" value="F:NAD binding"/>
    <property type="evidence" value="ECO:0007669"/>
    <property type="project" value="InterPro"/>
</dbReference>
<dbReference type="InterPro" id="IPR020828">
    <property type="entry name" value="GlycerAld_3-P_DH_NAD(P)-bd"/>
</dbReference>
<accession>A0AAP0NH22</accession>
<organism evidence="4 5">
    <name type="scientific">Liquidambar formosana</name>
    <name type="common">Formosan gum</name>
    <dbReference type="NCBI Taxonomy" id="63359"/>
    <lineage>
        <taxon>Eukaryota</taxon>
        <taxon>Viridiplantae</taxon>
        <taxon>Streptophyta</taxon>
        <taxon>Embryophyta</taxon>
        <taxon>Tracheophyta</taxon>
        <taxon>Spermatophyta</taxon>
        <taxon>Magnoliopsida</taxon>
        <taxon>eudicotyledons</taxon>
        <taxon>Gunneridae</taxon>
        <taxon>Pentapetalae</taxon>
        <taxon>Saxifragales</taxon>
        <taxon>Altingiaceae</taxon>
        <taxon>Liquidambar</taxon>
    </lineage>
</organism>
<proteinExistence type="inferred from homology"/>
<dbReference type="EMBL" id="JBBPBK010000013">
    <property type="protein sequence ID" value="KAK9271927.1"/>
    <property type="molecule type" value="Genomic_DNA"/>
</dbReference>
<dbReference type="Gene3D" id="3.30.360.10">
    <property type="entry name" value="Dihydrodipicolinate Reductase, domain 2"/>
    <property type="match status" value="1"/>
</dbReference>
<dbReference type="SMART" id="SM00846">
    <property type="entry name" value="Gp_dh_N"/>
    <property type="match status" value="1"/>
</dbReference>
<dbReference type="PROSITE" id="PS00071">
    <property type="entry name" value="GAPDH"/>
    <property type="match status" value="1"/>
</dbReference>
<dbReference type="InterPro" id="IPR020831">
    <property type="entry name" value="GlycerAld/Erythrose_P_DH"/>
</dbReference>